<name>Q140J0_PARXL</name>
<dbReference type="AlphaFoldDB" id="Q140J0"/>
<proteinExistence type="predicted"/>
<organism evidence="1 2">
    <name type="scientific">Paraburkholderia xenovorans (strain LB400)</name>
    <dbReference type="NCBI Taxonomy" id="266265"/>
    <lineage>
        <taxon>Bacteria</taxon>
        <taxon>Pseudomonadati</taxon>
        <taxon>Pseudomonadota</taxon>
        <taxon>Betaproteobacteria</taxon>
        <taxon>Burkholderiales</taxon>
        <taxon>Burkholderiaceae</taxon>
        <taxon>Paraburkholderia</taxon>
    </lineage>
</organism>
<reference evidence="1 2" key="1">
    <citation type="journal article" date="2006" name="Proc. Natl. Acad. Sci. U.S.A.">
        <title>Burkholderia xenovorans LB400 harbors a multi-replicon, 9.73-Mbp genome shaped for versatility.</title>
        <authorList>
            <person name="Chain P.S."/>
            <person name="Denef V.J."/>
            <person name="Konstantinidis K.T."/>
            <person name="Vergez L.M."/>
            <person name="Agullo L."/>
            <person name="Reyes V.L."/>
            <person name="Hauser L."/>
            <person name="Cordova M."/>
            <person name="Gomez L."/>
            <person name="Gonzalez M."/>
            <person name="Land M."/>
            <person name="Lao V."/>
            <person name="Larimer F."/>
            <person name="LiPuma J.J."/>
            <person name="Mahenthiralingam E."/>
            <person name="Malfatti S.A."/>
            <person name="Marx C.J."/>
            <person name="Parnell J.J."/>
            <person name="Ramette A."/>
            <person name="Richardson P."/>
            <person name="Seeger M."/>
            <person name="Smith D."/>
            <person name="Spilker T."/>
            <person name="Sul W.J."/>
            <person name="Tsoi T.V."/>
            <person name="Ulrich L.E."/>
            <person name="Zhulin I.B."/>
            <person name="Tiedje J.M."/>
        </authorList>
    </citation>
    <scope>NUCLEOTIDE SEQUENCE [LARGE SCALE GENOMIC DNA]</scope>
    <source>
        <strain evidence="1 2">LB400</strain>
    </source>
</reference>
<gene>
    <name evidence="1" type="ORF">Bxe_A2715</name>
</gene>
<evidence type="ECO:0000313" key="2">
    <source>
        <dbReference type="Proteomes" id="UP000001817"/>
    </source>
</evidence>
<dbReference type="Proteomes" id="UP000001817">
    <property type="component" value="Chromosome 1"/>
</dbReference>
<protein>
    <submittedName>
        <fullName evidence="1">Uncharacterized protein</fullName>
    </submittedName>
</protein>
<dbReference type="EMBL" id="CP000270">
    <property type="protein sequence ID" value="ABE30249.1"/>
    <property type="molecule type" value="Genomic_DNA"/>
</dbReference>
<dbReference type="KEGG" id="bxe:Bxe_A2715"/>
<accession>Q140J0</accession>
<keyword evidence="2" id="KW-1185">Reference proteome</keyword>
<sequence length="125" mass="14244">MIPLLDHTGSHPHAVALRFVRCGQLTVGLAPTRVRPCWAHKKNASPPKDDAPNGSRASVRDHRLQLFGHAGFNEHARLFVRDRHVERISKDPMFQVRQSNRPARLIGLHWIRARRRAAALRVAFD</sequence>
<evidence type="ECO:0000313" key="1">
    <source>
        <dbReference type="EMBL" id="ABE30249.1"/>
    </source>
</evidence>